<dbReference type="InterPro" id="IPR004299">
    <property type="entry name" value="MBOAT_fam"/>
</dbReference>
<evidence type="ECO:0000256" key="7">
    <source>
        <dbReference type="ARBA" id="ARBA00023136"/>
    </source>
</evidence>
<evidence type="ECO:0000313" key="13">
    <source>
        <dbReference type="WBParaSite" id="HCON_00009160-00001"/>
    </source>
</evidence>
<dbReference type="GO" id="GO:0030258">
    <property type="term" value="P:lipid modification"/>
    <property type="evidence" value="ECO:0007669"/>
    <property type="project" value="TreeGrafter"/>
</dbReference>
<dbReference type="OrthoDB" id="7663182at2759"/>
<dbReference type="PANTHER" id="PTHR13906:SF16">
    <property type="entry name" value="LYSOPHOSPHOLIPID ACYLTRANSFERASE 7"/>
    <property type="match status" value="1"/>
</dbReference>
<comment type="subcellular location">
    <subcellularLocation>
        <location evidence="1">Membrane</location>
        <topology evidence="1">Multi-pass membrane protein</topology>
    </subcellularLocation>
</comment>
<proteinExistence type="inferred from homology"/>
<accession>A0A7I4XTH5</accession>
<keyword evidence="12" id="KW-1185">Reference proteome</keyword>
<dbReference type="GO" id="GO:0044233">
    <property type="term" value="C:mitochondria-associated endoplasmic reticulum membrane contact site"/>
    <property type="evidence" value="ECO:0007669"/>
    <property type="project" value="TreeGrafter"/>
</dbReference>
<evidence type="ECO:0000256" key="11">
    <source>
        <dbReference type="SAM" id="Phobius"/>
    </source>
</evidence>
<evidence type="ECO:0000256" key="2">
    <source>
        <dbReference type="ARBA" id="ARBA00005074"/>
    </source>
</evidence>
<feature type="transmembrane region" description="Helical" evidence="11">
    <location>
        <begin position="14"/>
        <end position="30"/>
    </location>
</feature>
<feature type="transmembrane region" description="Helical" evidence="11">
    <location>
        <begin position="437"/>
        <end position="455"/>
    </location>
</feature>
<keyword evidence="7 11" id="KW-0472">Membrane</keyword>
<comment type="pathway">
    <text evidence="2">Lipid metabolism; phospholipid metabolism.</text>
</comment>
<protein>
    <recommendedName>
        <fullName evidence="10">Lysophospholipid acyltransferase 7</fullName>
    </recommendedName>
</protein>
<keyword evidence="4" id="KW-0808">Transferase</keyword>
<evidence type="ECO:0000256" key="1">
    <source>
        <dbReference type="ARBA" id="ARBA00004141"/>
    </source>
</evidence>
<evidence type="ECO:0000256" key="5">
    <source>
        <dbReference type="ARBA" id="ARBA00022692"/>
    </source>
</evidence>
<dbReference type="PANTHER" id="PTHR13906">
    <property type="entry name" value="PORCUPINE"/>
    <property type="match status" value="1"/>
</dbReference>
<dbReference type="AlphaFoldDB" id="A0A7I4XTH5"/>
<organism evidence="12 13">
    <name type="scientific">Haemonchus contortus</name>
    <name type="common">Barber pole worm</name>
    <dbReference type="NCBI Taxonomy" id="6289"/>
    <lineage>
        <taxon>Eukaryota</taxon>
        <taxon>Metazoa</taxon>
        <taxon>Ecdysozoa</taxon>
        <taxon>Nematoda</taxon>
        <taxon>Chromadorea</taxon>
        <taxon>Rhabditida</taxon>
        <taxon>Rhabditina</taxon>
        <taxon>Rhabditomorpha</taxon>
        <taxon>Strongyloidea</taxon>
        <taxon>Trichostrongylidae</taxon>
        <taxon>Haemonchus</taxon>
    </lineage>
</organism>
<dbReference type="Pfam" id="PF03062">
    <property type="entry name" value="MBOAT"/>
    <property type="match status" value="1"/>
</dbReference>
<evidence type="ECO:0000256" key="8">
    <source>
        <dbReference type="ARBA" id="ARBA00023315"/>
    </source>
</evidence>
<dbReference type="OMA" id="TNMIQML"/>
<comment type="pathway">
    <text evidence="9">Phospholipid metabolism.</text>
</comment>
<dbReference type="GO" id="GO:0006661">
    <property type="term" value="P:phosphatidylinositol biosynthetic process"/>
    <property type="evidence" value="ECO:0007669"/>
    <property type="project" value="TreeGrafter"/>
</dbReference>
<keyword evidence="8" id="KW-0012">Acyltransferase</keyword>
<evidence type="ECO:0000256" key="10">
    <source>
        <dbReference type="ARBA" id="ARBA00093678"/>
    </source>
</evidence>
<dbReference type="WBParaSite" id="HCON_00009160-00001">
    <property type="protein sequence ID" value="HCON_00009160-00001"/>
    <property type="gene ID" value="HCON_00009160"/>
</dbReference>
<reference evidence="13" key="1">
    <citation type="submission" date="2020-12" db="UniProtKB">
        <authorList>
            <consortium name="WormBaseParasite"/>
        </authorList>
    </citation>
    <scope>IDENTIFICATION</scope>
    <source>
        <strain evidence="13">MHco3</strain>
    </source>
</reference>
<evidence type="ECO:0000256" key="4">
    <source>
        <dbReference type="ARBA" id="ARBA00022679"/>
    </source>
</evidence>
<evidence type="ECO:0000256" key="6">
    <source>
        <dbReference type="ARBA" id="ARBA00022989"/>
    </source>
</evidence>
<dbReference type="GO" id="GO:0071617">
    <property type="term" value="F:lysophospholipid acyltransferase activity"/>
    <property type="evidence" value="ECO:0007669"/>
    <property type="project" value="TreeGrafter"/>
</dbReference>
<feature type="transmembrane region" description="Helical" evidence="11">
    <location>
        <begin position="83"/>
        <end position="103"/>
    </location>
</feature>
<evidence type="ECO:0000313" key="12">
    <source>
        <dbReference type="Proteomes" id="UP000025227"/>
    </source>
</evidence>
<evidence type="ECO:0000256" key="3">
    <source>
        <dbReference type="ARBA" id="ARBA00010323"/>
    </source>
</evidence>
<keyword evidence="5 11" id="KW-0812">Transmembrane</keyword>
<dbReference type="InterPro" id="IPR049941">
    <property type="entry name" value="LPLAT_7/PORCN-like"/>
</dbReference>
<dbReference type="GO" id="GO:0016020">
    <property type="term" value="C:membrane"/>
    <property type="evidence" value="ECO:0007669"/>
    <property type="project" value="UniProtKB-SubCell"/>
</dbReference>
<dbReference type="Proteomes" id="UP000025227">
    <property type="component" value="Unplaced"/>
</dbReference>
<comment type="similarity">
    <text evidence="3">Belongs to the membrane-bound acyltransferase family.</text>
</comment>
<sequence length="467" mass="54075">MGLSLPGLLSTDDWIYTAILATSFALSWVLRLQQNLFLLKHAGGPIGFVMVLIVLGKKVLYSVPMVVFAVICIKCAPRKYLTAAVFVTSFAYLMVIRYLHYFIDVNELASHANVVQLIMTLRVIGLSFEISDYSFGQSESEKASEKAKKPKRFLDKEPSTLEILNYFYHFAGLFTGPYYTYQMLLDSQEPVLLHSWSPFLEIRERVLRLCWSVPLFIIFNNIYPLDGLRSDSVWEMNFFQRLLYAAAVFIVFRMRVYSAWAVAESICVTLGIGIYPSEAKPRIVVGPTDLEKYRQLKGRPEVAYNSDAIVNLDIPEIEFGDSFRGGIRSWNKSVQSWLALYVHSRANRMYRVELTMFVSALWHGTYAGYFMSFLIVPMCASVEDIIFSYIPIDPVTNQRPAWFRYLYLFTLRFRGFDMLATGFLLKNFKDTHRFWSSLYYWLLLVTLPIYAFDKIRSLKKKSLKKEL</sequence>
<keyword evidence="6 11" id="KW-1133">Transmembrane helix</keyword>
<name>A0A7I4XTH5_HAECO</name>
<evidence type="ECO:0000256" key="9">
    <source>
        <dbReference type="ARBA" id="ARBA00025707"/>
    </source>
</evidence>